<keyword evidence="4 7" id="KW-0799">Topoisomerase</keyword>
<evidence type="ECO:0000256" key="9">
    <source>
        <dbReference type="SAM" id="MobiDB-lite"/>
    </source>
</evidence>
<dbReference type="Gene3D" id="2.120.10.90">
    <property type="entry name" value="DNA gyrase/topoisomerase IV, subunit A, C-terminal"/>
    <property type="match status" value="1"/>
</dbReference>
<feature type="domain" description="Topo IIA-type catalytic" evidence="10">
    <location>
        <begin position="39"/>
        <end position="517"/>
    </location>
</feature>
<dbReference type="NCBIfam" id="NF004044">
    <property type="entry name" value="PRK05561.1"/>
    <property type="match status" value="1"/>
</dbReference>
<dbReference type="GO" id="GO:0006265">
    <property type="term" value="P:DNA topological change"/>
    <property type="evidence" value="ECO:0007669"/>
    <property type="project" value="UniProtKB-UniRule"/>
</dbReference>
<dbReference type="Gene3D" id="3.90.199.10">
    <property type="entry name" value="Topoisomerase II, domain 5"/>
    <property type="match status" value="1"/>
</dbReference>
<dbReference type="Pfam" id="PF03989">
    <property type="entry name" value="DNA_gyraseA_C"/>
    <property type="match status" value="3"/>
</dbReference>
<evidence type="ECO:0000256" key="3">
    <source>
        <dbReference type="ARBA" id="ARBA00012895"/>
    </source>
</evidence>
<feature type="coiled-coil region" evidence="8">
    <location>
        <begin position="418"/>
        <end position="468"/>
    </location>
</feature>
<dbReference type="InterPro" id="IPR013757">
    <property type="entry name" value="Topo_IIA_A_a_sf"/>
</dbReference>
<dbReference type="KEGG" id="wna:KA717_14455"/>
<evidence type="ECO:0000256" key="1">
    <source>
        <dbReference type="ARBA" id="ARBA00000185"/>
    </source>
</evidence>
<sequence length="889" mass="99022">MTTQLKLLATGQIIPTALHLEMERSYLEYAMSVIVGRALPDVRDGLKPVHRRILYAMYELGLTPDRPFRKCARVVGDVLGKYHPHGDQSVYDALVRLVQDFSSRYPLLSGHGNFGSVDNDPPAAMRYTETRLAPIAMGATLQGISEAIVDFTSNFDNSQQEPTVLPTQLPILLLNGCSGIAVGMATNIPPHNLSEVVDGLIALIDKADLTDAELWRYIPGPDFPTGGEILNSEGIESAYSTGRGLIPVRGVAHLETVQTEKRRNRQRTAIIVTELPFQVNKAAWIEKVAELVNGGKIEGIADLRDESDRTGMRVVIELKRDIDPQTILEKLYKNTALQSNFGVIFLALVNNKPVQLSLRQILEEFLQFREETLTRQYRHELGEATHRRSILEGLLIALNQLDTLIEVLRFAPDGSSAKMQLQSRLELTENQAEAILAMPMRRITGLERQKLQQEHDQLQSRIEELERLLSDRPVRLKALKKELRSLKKQFADPRRTKILKPIASKPKASKSVIVPEIAAGFSEITTEAMALETPLADNLAFSDSIENPIPENLIPENITPENSSPTTESITPSPTVAKNKSLSLFTPQQPPENALVNITATGKIYWCLPEEEKPQTEDDPVIFEQVIPNEAPLIIVGDRGKAYPIAVKDIPPLAVATISLLDLLPPSAQKETEKAIGQFFVTPELNQDLLLLTCQGRLKRLFNSELQEVKQRGLSLLKLKEDDRLQFLQFVQSQQALILATSGGRLLRFSLHEDRIVPMSRQSQGVPAVRLRPQESLIGSLGVNVQHSVLLITAKGYGKALGIEHLRQGNLGDIGTTAIQFTHKSDRLLALLPHEAGFDLRLQTNLENVFMLTTKRFSPWGKDGSGDRLVKLQPEEWITQITHFPKLLS</sequence>
<name>A0A977L1A2_9CYAN</name>
<dbReference type="InterPro" id="IPR013760">
    <property type="entry name" value="Topo_IIA-like_dom_sf"/>
</dbReference>
<feature type="compositionally biased region" description="Low complexity" evidence="9">
    <location>
        <begin position="558"/>
        <end position="575"/>
    </location>
</feature>
<dbReference type="InterPro" id="IPR013758">
    <property type="entry name" value="Topo_IIA_A/C_ab"/>
</dbReference>
<dbReference type="FunFam" id="3.90.199.10:FF:000001">
    <property type="entry name" value="DNA gyrase subunit A"/>
    <property type="match status" value="1"/>
</dbReference>
<dbReference type="SUPFAM" id="SSF56719">
    <property type="entry name" value="Type II DNA topoisomerase"/>
    <property type="match status" value="1"/>
</dbReference>
<dbReference type="SMART" id="SM00434">
    <property type="entry name" value="TOP4c"/>
    <property type="match status" value="1"/>
</dbReference>
<dbReference type="GO" id="GO:0005524">
    <property type="term" value="F:ATP binding"/>
    <property type="evidence" value="ECO:0007669"/>
    <property type="project" value="InterPro"/>
</dbReference>
<gene>
    <name evidence="11" type="ORF">KA717_14455</name>
</gene>
<protein>
    <recommendedName>
        <fullName evidence="3">DNA topoisomerase (ATP-hydrolyzing)</fullName>
        <ecNumber evidence="3">5.6.2.2</ecNumber>
    </recommendedName>
</protein>
<dbReference type="PANTHER" id="PTHR43493">
    <property type="entry name" value="DNA GYRASE/TOPOISOMERASE SUBUNIT A"/>
    <property type="match status" value="1"/>
</dbReference>
<evidence type="ECO:0000256" key="2">
    <source>
        <dbReference type="ARBA" id="ARBA00008263"/>
    </source>
</evidence>
<dbReference type="PANTHER" id="PTHR43493:SF5">
    <property type="entry name" value="DNA GYRASE SUBUNIT A, CHLOROPLASTIC_MITOCHONDRIAL"/>
    <property type="match status" value="1"/>
</dbReference>
<dbReference type="Gene3D" id="3.30.1360.40">
    <property type="match status" value="1"/>
</dbReference>
<organism evidence="11">
    <name type="scientific">Woronichinia naegeliana WA131</name>
    <dbReference type="NCBI Taxonomy" id="2824559"/>
    <lineage>
        <taxon>Bacteria</taxon>
        <taxon>Bacillati</taxon>
        <taxon>Cyanobacteriota</taxon>
        <taxon>Cyanophyceae</taxon>
        <taxon>Synechococcales</taxon>
        <taxon>Coelosphaeriaceae</taxon>
        <taxon>Woronichinia</taxon>
    </lineage>
</organism>
<evidence type="ECO:0000256" key="4">
    <source>
        <dbReference type="ARBA" id="ARBA00023029"/>
    </source>
</evidence>
<dbReference type="EC" id="5.6.2.2" evidence="3"/>
<evidence type="ECO:0000256" key="7">
    <source>
        <dbReference type="PROSITE-ProRule" id="PRU01384"/>
    </source>
</evidence>
<dbReference type="CDD" id="cd00187">
    <property type="entry name" value="TOP4c"/>
    <property type="match status" value="1"/>
</dbReference>
<dbReference type="FunFam" id="3.30.1360.40:FF:000002">
    <property type="entry name" value="DNA gyrase subunit A"/>
    <property type="match status" value="1"/>
</dbReference>
<dbReference type="SUPFAM" id="SSF101904">
    <property type="entry name" value="GyrA/ParC C-terminal domain-like"/>
    <property type="match status" value="1"/>
</dbReference>
<dbReference type="InterPro" id="IPR002205">
    <property type="entry name" value="Topo_IIA_dom_A"/>
</dbReference>
<keyword evidence="8" id="KW-0175">Coiled coil</keyword>
<dbReference type="AlphaFoldDB" id="A0A977L1A2"/>
<keyword evidence="6 7" id="KW-0413">Isomerase</keyword>
<evidence type="ECO:0000256" key="6">
    <source>
        <dbReference type="ARBA" id="ARBA00023235"/>
    </source>
</evidence>
<dbReference type="Proteomes" id="UP001065613">
    <property type="component" value="Chromosome"/>
</dbReference>
<dbReference type="InterPro" id="IPR050220">
    <property type="entry name" value="Type_II_DNA_Topoisomerases"/>
</dbReference>
<accession>A0A977L1A2</accession>
<feature type="region of interest" description="Disordered" evidence="9">
    <location>
        <begin position="553"/>
        <end position="575"/>
    </location>
</feature>
<proteinExistence type="inferred from homology"/>
<comment type="catalytic activity">
    <reaction evidence="1 7">
        <text>ATP-dependent breakage, passage and rejoining of double-stranded DNA.</text>
        <dbReference type="EC" id="5.6.2.2"/>
    </reaction>
</comment>
<dbReference type="Pfam" id="PF00521">
    <property type="entry name" value="DNA_topoisoIV"/>
    <property type="match status" value="1"/>
</dbReference>
<evidence type="ECO:0000313" key="11">
    <source>
        <dbReference type="EMBL" id="UXE63678.1"/>
    </source>
</evidence>
<dbReference type="InterPro" id="IPR035516">
    <property type="entry name" value="Gyrase/topoIV_suA_C"/>
</dbReference>
<comment type="similarity">
    <text evidence="2">Belongs to the type II topoisomerase GyrA/ParC subunit family.</text>
</comment>
<dbReference type="EMBL" id="CP073041">
    <property type="protein sequence ID" value="UXE63678.1"/>
    <property type="molecule type" value="Genomic_DNA"/>
</dbReference>
<evidence type="ECO:0000259" key="10">
    <source>
        <dbReference type="PROSITE" id="PS52040"/>
    </source>
</evidence>
<dbReference type="GO" id="GO:0005737">
    <property type="term" value="C:cytoplasm"/>
    <property type="evidence" value="ECO:0007669"/>
    <property type="project" value="TreeGrafter"/>
</dbReference>
<evidence type="ECO:0000256" key="5">
    <source>
        <dbReference type="ARBA" id="ARBA00023125"/>
    </source>
</evidence>
<dbReference type="PROSITE" id="PS52040">
    <property type="entry name" value="TOPO_IIA"/>
    <property type="match status" value="1"/>
</dbReference>
<feature type="active site" description="O-(5'-phospho-DNA)-tyrosine intermediate" evidence="7">
    <location>
        <position position="127"/>
    </location>
</feature>
<dbReference type="Gene3D" id="1.10.268.10">
    <property type="entry name" value="Topoisomerase, domain 3"/>
    <property type="match status" value="1"/>
</dbReference>
<keyword evidence="5 7" id="KW-0238">DNA-binding</keyword>
<dbReference type="GO" id="GO:0034335">
    <property type="term" value="F:DNA negative supercoiling activity"/>
    <property type="evidence" value="ECO:0007669"/>
    <property type="project" value="UniProtKB-ARBA"/>
</dbReference>
<reference evidence="11" key="1">
    <citation type="submission" date="2021-04" db="EMBL/GenBank/DDBJ databases">
        <title>Genome sequence of Woronichinia naegeliana from Washington state freshwater lake bloom.</title>
        <authorList>
            <person name="Dreher T.W."/>
        </authorList>
    </citation>
    <scope>NUCLEOTIDE SEQUENCE</scope>
    <source>
        <strain evidence="11">WA131</strain>
    </source>
</reference>
<dbReference type="GO" id="GO:0003677">
    <property type="term" value="F:DNA binding"/>
    <property type="evidence" value="ECO:0007669"/>
    <property type="project" value="UniProtKB-UniRule"/>
</dbReference>
<evidence type="ECO:0000256" key="8">
    <source>
        <dbReference type="SAM" id="Coils"/>
    </source>
</evidence>
<dbReference type="FunFam" id="1.10.268.10:FF:000001">
    <property type="entry name" value="DNA gyrase subunit A"/>
    <property type="match status" value="1"/>
</dbReference>
<dbReference type="InterPro" id="IPR006691">
    <property type="entry name" value="GyrA/parC_rep"/>
</dbReference>
<dbReference type="GO" id="GO:0009330">
    <property type="term" value="C:DNA topoisomerase type II (double strand cut, ATP-hydrolyzing) complex"/>
    <property type="evidence" value="ECO:0007669"/>
    <property type="project" value="TreeGrafter"/>
</dbReference>